<dbReference type="AlphaFoldDB" id="A0AAV5HWF9"/>
<feature type="chain" id="PRO_5043428107" description="Transmembrane protein" evidence="2">
    <location>
        <begin position="37"/>
        <end position="107"/>
    </location>
</feature>
<feature type="region of interest" description="Disordered" evidence="1">
    <location>
        <begin position="38"/>
        <end position="58"/>
    </location>
</feature>
<dbReference type="Proteomes" id="UP001054252">
    <property type="component" value="Unassembled WGS sequence"/>
</dbReference>
<feature type="region of interest" description="Disordered" evidence="1">
    <location>
        <begin position="77"/>
        <end position="107"/>
    </location>
</feature>
<comment type="caution">
    <text evidence="3">The sequence shown here is derived from an EMBL/GenBank/DDBJ whole genome shotgun (WGS) entry which is preliminary data.</text>
</comment>
<evidence type="ECO:0000256" key="1">
    <source>
        <dbReference type="SAM" id="MobiDB-lite"/>
    </source>
</evidence>
<reference evidence="3 4" key="1">
    <citation type="journal article" date="2021" name="Commun. Biol.">
        <title>The genome of Shorea leprosula (Dipterocarpaceae) highlights the ecological relevance of drought in aseasonal tropical rainforests.</title>
        <authorList>
            <person name="Ng K.K.S."/>
            <person name="Kobayashi M.J."/>
            <person name="Fawcett J.A."/>
            <person name="Hatakeyama M."/>
            <person name="Paape T."/>
            <person name="Ng C.H."/>
            <person name="Ang C.C."/>
            <person name="Tnah L.H."/>
            <person name="Lee C.T."/>
            <person name="Nishiyama T."/>
            <person name="Sese J."/>
            <person name="O'Brien M.J."/>
            <person name="Copetti D."/>
            <person name="Mohd Noor M.I."/>
            <person name="Ong R.C."/>
            <person name="Putra M."/>
            <person name="Sireger I.Z."/>
            <person name="Indrioko S."/>
            <person name="Kosugi Y."/>
            <person name="Izuno A."/>
            <person name="Isagi Y."/>
            <person name="Lee S.L."/>
            <person name="Shimizu K.K."/>
        </authorList>
    </citation>
    <scope>NUCLEOTIDE SEQUENCE [LARGE SCALE GENOMIC DNA]</scope>
    <source>
        <strain evidence="3">214</strain>
    </source>
</reference>
<sequence length="107" mass="11312">MKQSTSMASASKRSVLHILCMMLAFIIIVEVPMTATESSQPASPLLSHVENKKHGGEDHQILQALVKDYGIWDPTPTSGGGYAAPVPHGKQTRGSSSLPKSFPSPAG</sequence>
<evidence type="ECO:0000313" key="3">
    <source>
        <dbReference type="EMBL" id="GKU90047.1"/>
    </source>
</evidence>
<dbReference type="EMBL" id="BPVZ01000004">
    <property type="protein sequence ID" value="GKU90047.1"/>
    <property type="molecule type" value="Genomic_DNA"/>
</dbReference>
<keyword evidence="4" id="KW-1185">Reference proteome</keyword>
<keyword evidence="2" id="KW-0732">Signal</keyword>
<evidence type="ECO:0000256" key="2">
    <source>
        <dbReference type="SAM" id="SignalP"/>
    </source>
</evidence>
<evidence type="ECO:0008006" key="5">
    <source>
        <dbReference type="Google" id="ProtNLM"/>
    </source>
</evidence>
<feature type="compositionally biased region" description="Basic and acidic residues" evidence="1">
    <location>
        <begin position="49"/>
        <end position="58"/>
    </location>
</feature>
<organism evidence="3 4">
    <name type="scientific">Rubroshorea leprosula</name>
    <dbReference type="NCBI Taxonomy" id="152421"/>
    <lineage>
        <taxon>Eukaryota</taxon>
        <taxon>Viridiplantae</taxon>
        <taxon>Streptophyta</taxon>
        <taxon>Embryophyta</taxon>
        <taxon>Tracheophyta</taxon>
        <taxon>Spermatophyta</taxon>
        <taxon>Magnoliopsida</taxon>
        <taxon>eudicotyledons</taxon>
        <taxon>Gunneridae</taxon>
        <taxon>Pentapetalae</taxon>
        <taxon>rosids</taxon>
        <taxon>malvids</taxon>
        <taxon>Malvales</taxon>
        <taxon>Dipterocarpaceae</taxon>
        <taxon>Rubroshorea</taxon>
    </lineage>
</organism>
<accession>A0AAV5HWF9</accession>
<evidence type="ECO:0000313" key="4">
    <source>
        <dbReference type="Proteomes" id="UP001054252"/>
    </source>
</evidence>
<proteinExistence type="predicted"/>
<feature type="signal peptide" evidence="2">
    <location>
        <begin position="1"/>
        <end position="36"/>
    </location>
</feature>
<gene>
    <name evidence="3" type="ORF">SLEP1_g4094</name>
</gene>
<name>A0AAV5HWF9_9ROSI</name>
<protein>
    <recommendedName>
        <fullName evidence="5">Transmembrane protein</fullName>
    </recommendedName>
</protein>